<dbReference type="GeneID" id="11605103"/>
<dbReference type="OrthoDB" id="27774at10239"/>
<dbReference type="Pfam" id="PF11123">
    <property type="entry name" value="DNA_Packaging_2"/>
    <property type="match status" value="1"/>
</dbReference>
<keyword evidence="2" id="KW-1185">Reference proteome</keyword>
<sequence>MTMAASSDRLGNLHTMFTAYWEHRFEAAELGFEDEGYIPLTSNDLAVVRAFLKDNNITAEPGGDKDLARLGAQLAADLKGSVNQAELDGILKDAEGWMGVQN</sequence>
<dbReference type="RefSeq" id="YP_005098201.1">
    <property type="nucleotide sequence ID" value="NC_016764.1"/>
</dbReference>
<protein>
    <submittedName>
        <fullName evidence="1">Uncharacterized protein</fullName>
    </submittedName>
</protein>
<evidence type="ECO:0000313" key="1">
    <source>
        <dbReference type="EMBL" id="AEX65883.1"/>
    </source>
</evidence>
<gene>
    <name evidence="1" type="ORF">BF7_00225</name>
</gene>
<reference evidence="1 2" key="1">
    <citation type="journal article" date="2012" name="FEMS Microbiol. Lett.">
        <title>Isolation of new Pseudomonas tolaasii bacteriophages and genomic investigation of the lytic phage BF7.</title>
        <authorList>
            <person name="Sajben-Nagy E."/>
            <person name="Maroti G."/>
            <person name="Kredics L."/>
            <person name="Horvath B."/>
            <person name="Parducz A."/>
            <person name="Vagvolgyi C."/>
            <person name="Manczinger L."/>
        </authorList>
    </citation>
    <scope>NUCLEOTIDE SEQUENCE [LARGE SCALE GENOMIC DNA]</scope>
</reference>
<dbReference type="KEGG" id="vg:11605103"/>
<dbReference type="EMBL" id="JN991020">
    <property type="protein sequence ID" value="AEX65883.1"/>
    <property type="molecule type" value="Genomic_DNA"/>
</dbReference>
<dbReference type="InterPro" id="IPR024345">
    <property type="entry name" value="DNA_matur_Phage_T7-like"/>
</dbReference>
<evidence type="ECO:0000313" key="2">
    <source>
        <dbReference type="Proteomes" id="UP000007746"/>
    </source>
</evidence>
<dbReference type="Proteomes" id="UP000007746">
    <property type="component" value="Segment"/>
</dbReference>
<proteinExistence type="predicted"/>
<accession>H2ELY1</accession>
<name>H2ELY1_9CAUD</name>
<organism evidence="1 2">
    <name type="scientific">Pseudomonas phage Bf7</name>
    <dbReference type="NCBI Taxonomy" id="1100790"/>
    <lineage>
        <taxon>Viruses</taxon>
        <taxon>Duplodnaviria</taxon>
        <taxon>Heunggongvirae</taxon>
        <taxon>Uroviricota</taxon>
        <taxon>Caudoviricetes</taxon>
        <taxon>Autographivirales</taxon>
        <taxon>Autonotataviridae</taxon>
        <taxon>Bifseptvirus</taxon>
        <taxon>Bifseptvirus Bf7</taxon>
    </lineage>
</organism>